<dbReference type="EMBL" id="FOFS01000006">
    <property type="protein sequence ID" value="SEQ40383.1"/>
    <property type="molecule type" value="Genomic_DNA"/>
</dbReference>
<reference evidence="1 2" key="1">
    <citation type="submission" date="2016-10" db="EMBL/GenBank/DDBJ databases">
        <authorList>
            <person name="de Groot N.N."/>
        </authorList>
    </citation>
    <scope>NUCLEOTIDE SEQUENCE [LARGE SCALE GENOMIC DNA]</scope>
    <source>
        <strain evidence="1 2">DSM 25927</strain>
    </source>
</reference>
<evidence type="ECO:0008006" key="3">
    <source>
        <dbReference type="Google" id="ProtNLM"/>
    </source>
</evidence>
<dbReference type="Pfam" id="PF07963">
    <property type="entry name" value="N_methyl"/>
    <property type="match status" value="1"/>
</dbReference>
<evidence type="ECO:0000313" key="2">
    <source>
        <dbReference type="Proteomes" id="UP000199233"/>
    </source>
</evidence>
<organism evidence="1 2">
    <name type="scientific">Solimonas aquatica</name>
    <dbReference type="NCBI Taxonomy" id="489703"/>
    <lineage>
        <taxon>Bacteria</taxon>
        <taxon>Pseudomonadati</taxon>
        <taxon>Pseudomonadota</taxon>
        <taxon>Gammaproteobacteria</taxon>
        <taxon>Nevskiales</taxon>
        <taxon>Nevskiaceae</taxon>
        <taxon>Solimonas</taxon>
    </lineage>
</organism>
<dbReference type="Proteomes" id="UP000199233">
    <property type="component" value="Unassembled WGS sequence"/>
</dbReference>
<dbReference type="RefSeq" id="WP_093284760.1">
    <property type="nucleotide sequence ID" value="NZ_FOFS01000006.1"/>
</dbReference>
<name>A0A1H9FS95_9GAMM</name>
<proteinExistence type="predicted"/>
<dbReference type="AlphaFoldDB" id="A0A1H9FS95"/>
<gene>
    <name evidence="1" type="ORF">SAMN04488038_10669</name>
</gene>
<accession>A0A1H9FS95</accession>
<sequence>MTRAQGSSLIEVLVALSLLTLALTGLAPLLQHAVQLRLHSERLLQAQLMLQTLAEQMRGNAAFAAQYARSPGATPTAGSDCRSGFCDGPALAQWQLAQAAGSLPRALLGIACVDCGEAGRLRLQLYWDQAGTAAPLDCGAAQSSRSCLQLLWTR</sequence>
<dbReference type="STRING" id="489703.SAMN04488038_10669"/>
<evidence type="ECO:0000313" key="1">
    <source>
        <dbReference type="EMBL" id="SEQ40383.1"/>
    </source>
</evidence>
<dbReference type="InterPro" id="IPR012902">
    <property type="entry name" value="N_methyl_site"/>
</dbReference>
<keyword evidence="2" id="KW-1185">Reference proteome</keyword>
<protein>
    <recommendedName>
        <fullName evidence="3">Type IV pilus assembly protein PilV</fullName>
    </recommendedName>
</protein>